<dbReference type="EMBL" id="DVOD01000046">
    <property type="protein sequence ID" value="HIU92691.1"/>
    <property type="molecule type" value="Genomic_DNA"/>
</dbReference>
<dbReference type="GO" id="GO:0003677">
    <property type="term" value="F:DNA binding"/>
    <property type="evidence" value="ECO:0007669"/>
    <property type="project" value="InterPro"/>
</dbReference>
<organism evidence="1 2">
    <name type="scientific">Candidatus Limenecus avicola</name>
    <dbReference type="NCBI Taxonomy" id="2840847"/>
    <lineage>
        <taxon>Bacteria</taxon>
        <taxon>Bacillati</taxon>
        <taxon>Bacillota</taxon>
        <taxon>Clostridia</taxon>
        <taxon>Eubacteriales</taxon>
        <taxon>Clostridiaceae</taxon>
        <taxon>Clostridiaceae incertae sedis</taxon>
        <taxon>Candidatus Limenecus</taxon>
    </lineage>
</organism>
<reference evidence="1" key="1">
    <citation type="submission" date="2020-10" db="EMBL/GenBank/DDBJ databases">
        <authorList>
            <person name="Gilroy R."/>
        </authorList>
    </citation>
    <scope>NUCLEOTIDE SEQUENCE</scope>
    <source>
        <strain evidence="1">CHK154-7741</strain>
    </source>
</reference>
<dbReference type="CDD" id="cd00093">
    <property type="entry name" value="HTH_XRE"/>
    <property type="match status" value="1"/>
</dbReference>
<accession>A0A9D1N0J2</accession>
<evidence type="ECO:0000313" key="1">
    <source>
        <dbReference type="EMBL" id="HIU92691.1"/>
    </source>
</evidence>
<gene>
    <name evidence="1" type="ORF">IAD26_06095</name>
</gene>
<dbReference type="Gene3D" id="1.10.260.40">
    <property type="entry name" value="lambda repressor-like DNA-binding domains"/>
    <property type="match status" value="1"/>
</dbReference>
<dbReference type="AlphaFoldDB" id="A0A9D1N0J2"/>
<protein>
    <submittedName>
        <fullName evidence="1">Helix-turn-helix transcriptional regulator</fullName>
    </submittedName>
</protein>
<reference evidence="1" key="2">
    <citation type="journal article" date="2021" name="PeerJ">
        <title>Extensive microbial diversity within the chicken gut microbiome revealed by metagenomics and culture.</title>
        <authorList>
            <person name="Gilroy R."/>
            <person name="Ravi A."/>
            <person name="Getino M."/>
            <person name="Pursley I."/>
            <person name="Horton D.L."/>
            <person name="Alikhan N.F."/>
            <person name="Baker D."/>
            <person name="Gharbi K."/>
            <person name="Hall N."/>
            <person name="Watson M."/>
            <person name="Adriaenssens E.M."/>
            <person name="Foster-Nyarko E."/>
            <person name="Jarju S."/>
            <person name="Secka A."/>
            <person name="Antonio M."/>
            <person name="Oren A."/>
            <person name="Chaudhuri R.R."/>
            <person name="La Ragione R."/>
            <person name="Hildebrand F."/>
            <person name="Pallen M.J."/>
        </authorList>
    </citation>
    <scope>NUCLEOTIDE SEQUENCE</scope>
    <source>
        <strain evidence="1">CHK154-7741</strain>
    </source>
</reference>
<sequence length="188" mass="21742">MSTKSKAIVNLKSSEKVANFLESNHLHKKDFAEMIGVTLSYVYNLIDSAIPFSTRGITLERIATVMDVEPEEFVEYKIPQEPILMDESIEFLKEKQKEKGISTVQLLKSFPRKKRVEIVDILRGARPIPLDWKELSLIAQVLDINKEEIYPYWEERTRQLFQNAGMNLQANQGLVDAMFDCARNYVDK</sequence>
<dbReference type="InterPro" id="IPR001387">
    <property type="entry name" value="Cro/C1-type_HTH"/>
</dbReference>
<dbReference type="SUPFAM" id="SSF47413">
    <property type="entry name" value="lambda repressor-like DNA-binding domains"/>
    <property type="match status" value="1"/>
</dbReference>
<proteinExistence type="predicted"/>
<dbReference type="InterPro" id="IPR010982">
    <property type="entry name" value="Lambda_DNA-bd_dom_sf"/>
</dbReference>
<name>A0A9D1N0J2_9CLOT</name>
<comment type="caution">
    <text evidence="1">The sequence shown here is derived from an EMBL/GenBank/DDBJ whole genome shotgun (WGS) entry which is preliminary data.</text>
</comment>
<dbReference type="Proteomes" id="UP000886748">
    <property type="component" value="Unassembled WGS sequence"/>
</dbReference>
<evidence type="ECO:0000313" key="2">
    <source>
        <dbReference type="Proteomes" id="UP000886748"/>
    </source>
</evidence>